<evidence type="ECO:0000313" key="1">
    <source>
        <dbReference type="EMBL" id="KTD31401.1"/>
    </source>
</evidence>
<name>A0A0W0WGE3_9GAMM</name>
<dbReference type="PATRIC" id="fig|466.6.peg.296"/>
<dbReference type="RefSeq" id="WP_058451108.1">
    <property type="nucleotide sequence ID" value="NZ_CAAAIB010000017.1"/>
</dbReference>
<dbReference type="Proteomes" id="UP000054908">
    <property type="component" value="Unassembled WGS sequence"/>
</dbReference>
<sequence length="79" mass="9264">MFYKYDRRVGELARILKIPYDTVKERALRQFIEAEKKILGSLDVPTSRSQVLDLAEKKLREIENPTHNQLDFPAAKTLF</sequence>
<dbReference type="STRING" id="466.Lmac_0276"/>
<dbReference type="AlphaFoldDB" id="A0A0W0WGE3"/>
<reference evidence="1 2" key="1">
    <citation type="submission" date="2015-11" db="EMBL/GenBank/DDBJ databases">
        <title>Genomic analysis of 38 Legionella species identifies large and diverse effector repertoires.</title>
        <authorList>
            <person name="Burstein D."/>
            <person name="Amaro F."/>
            <person name="Zusman T."/>
            <person name="Lifshitz Z."/>
            <person name="Cohen O."/>
            <person name="Gilbert J.A."/>
            <person name="Pupko T."/>
            <person name="Shuman H.A."/>
            <person name="Segal G."/>
        </authorList>
    </citation>
    <scope>NUCLEOTIDE SEQUENCE [LARGE SCALE GENOMIC DNA]</scope>
    <source>
        <strain evidence="1 2">PX-1-G2-E2</strain>
    </source>
</reference>
<evidence type="ECO:0000313" key="2">
    <source>
        <dbReference type="Proteomes" id="UP000054908"/>
    </source>
</evidence>
<comment type="caution">
    <text evidence="1">The sequence shown here is derived from an EMBL/GenBank/DDBJ whole genome shotgun (WGS) entry which is preliminary data.</text>
</comment>
<dbReference type="EMBL" id="LNYL01000006">
    <property type="protein sequence ID" value="KTD31401.1"/>
    <property type="molecule type" value="Genomic_DNA"/>
</dbReference>
<proteinExistence type="predicted"/>
<organism evidence="1 2">
    <name type="scientific">Legionella maceachernii</name>
    <dbReference type="NCBI Taxonomy" id="466"/>
    <lineage>
        <taxon>Bacteria</taxon>
        <taxon>Pseudomonadati</taxon>
        <taxon>Pseudomonadota</taxon>
        <taxon>Gammaproteobacteria</taxon>
        <taxon>Legionellales</taxon>
        <taxon>Legionellaceae</taxon>
        <taxon>Legionella</taxon>
    </lineage>
</organism>
<keyword evidence="2" id="KW-1185">Reference proteome</keyword>
<gene>
    <name evidence="1" type="ORF">Lmac_0276</name>
</gene>
<protein>
    <submittedName>
        <fullName evidence="1">Uncharacterized protein</fullName>
    </submittedName>
</protein>
<accession>A0A0W0WGE3</accession>